<dbReference type="STRING" id="307972.A0A2G8LCG0"/>
<dbReference type="GO" id="GO:0017154">
    <property type="term" value="F:semaphorin receptor activity"/>
    <property type="evidence" value="ECO:0007669"/>
    <property type="project" value="InterPro"/>
</dbReference>
<dbReference type="OrthoDB" id="125363at2759"/>
<dbReference type="Gene3D" id="1.10.506.10">
    <property type="entry name" value="GTPase Activation - p120gap, domain 1"/>
    <property type="match status" value="1"/>
</dbReference>
<dbReference type="PANTHER" id="PTHR22625">
    <property type="entry name" value="PLEXIN"/>
    <property type="match status" value="1"/>
</dbReference>
<sequence>MSSLLIFCSQQLPDEQALQIKTALKEFDQLINNRTFLFLFIQTLEEQPTFMMQDKTSVASLLMVILQSKMDYCTSVIKVLLGKLIEKHVESNRAKLLMRRNESVVEKMVSNWLSFLLYTFLKESAGEPLFTLFYAIKQQVEKGPVDTITGEGRYGLSELKIIRQQIDYQPLVSNRLQKSTRVINRCRKYSVGLSETTA</sequence>
<gene>
    <name evidence="2" type="ORF">BSL78_05103</name>
</gene>
<dbReference type="GO" id="GO:0002116">
    <property type="term" value="C:semaphorin receptor complex"/>
    <property type="evidence" value="ECO:0007669"/>
    <property type="project" value="TreeGrafter"/>
</dbReference>
<dbReference type="PANTHER" id="PTHR22625:SF70">
    <property type="entry name" value="PLEXIN A, ISOFORM A"/>
    <property type="match status" value="1"/>
</dbReference>
<dbReference type="EMBL" id="MRZV01000127">
    <property type="protein sequence ID" value="PIK57958.1"/>
    <property type="molecule type" value="Genomic_DNA"/>
</dbReference>
<dbReference type="InterPro" id="IPR013548">
    <property type="entry name" value="Plexin_cytoplasmic_RasGAP_dom"/>
</dbReference>
<evidence type="ECO:0000313" key="2">
    <source>
        <dbReference type="EMBL" id="PIK57958.1"/>
    </source>
</evidence>
<dbReference type="InterPro" id="IPR008936">
    <property type="entry name" value="Rho_GTPase_activation_prot"/>
</dbReference>
<keyword evidence="3" id="KW-1185">Reference proteome</keyword>
<dbReference type="GO" id="GO:0005886">
    <property type="term" value="C:plasma membrane"/>
    <property type="evidence" value="ECO:0007669"/>
    <property type="project" value="TreeGrafter"/>
</dbReference>
<dbReference type="SUPFAM" id="SSF48350">
    <property type="entry name" value="GTPase activation domain, GAP"/>
    <property type="match status" value="1"/>
</dbReference>
<reference evidence="2 3" key="1">
    <citation type="journal article" date="2017" name="PLoS Biol.">
        <title>The sea cucumber genome provides insights into morphological evolution and visceral regeneration.</title>
        <authorList>
            <person name="Zhang X."/>
            <person name="Sun L."/>
            <person name="Yuan J."/>
            <person name="Sun Y."/>
            <person name="Gao Y."/>
            <person name="Zhang L."/>
            <person name="Li S."/>
            <person name="Dai H."/>
            <person name="Hamel J.F."/>
            <person name="Liu C."/>
            <person name="Yu Y."/>
            <person name="Liu S."/>
            <person name="Lin W."/>
            <person name="Guo K."/>
            <person name="Jin S."/>
            <person name="Xu P."/>
            <person name="Storey K.B."/>
            <person name="Huan P."/>
            <person name="Zhang T."/>
            <person name="Zhou Y."/>
            <person name="Zhang J."/>
            <person name="Lin C."/>
            <person name="Li X."/>
            <person name="Xing L."/>
            <person name="Huo D."/>
            <person name="Sun M."/>
            <person name="Wang L."/>
            <person name="Mercier A."/>
            <person name="Li F."/>
            <person name="Yang H."/>
            <person name="Xiang J."/>
        </authorList>
    </citation>
    <scope>NUCLEOTIDE SEQUENCE [LARGE SCALE GENOMIC DNA]</scope>
    <source>
        <strain evidence="2">Shaxun</strain>
        <tissue evidence="2">Muscle</tissue>
    </source>
</reference>
<dbReference type="Proteomes" id="UP000230750">
    <property type="component" value="Unassembled WGS sequence"/>
</dbReference>
<comment type="caution">
    <text evidence="2">The sequence shown here is derived from an EMBL/GenBank/DDBJ whole genome shotgun (WGS) entry which is preliminary data.</text>
</comment>
<name>A0A2G8LCG0_STIJA</name>
<dbReference type="Pfam" id="PF08337">
    <property type="entry name" value="Plexin_cytopl"/>
    <property type="match status" value="1"/>
</dbReference>
<dbReference type="AlphaFoldDB" id="A0A2G8LCG0"/>
<dbReference type="GO" id="GO:0030334">
    <property type="term" value="P:regulation of cell migration"/>
    <property type="evidence" value="ECO:0007669"/>
    <property type="project" value="TreeGrafter"/>
</dbReference>
<feature type="domain" description="Plexin cytoplasmic RasGAP" evidence="1">
    <location>
        <begin position="6"/>
        <end position="169"/>
    </location>
</feature>
<evidence type="ECO:0000259" key="1">
    <source>
        <dbReference type="Pfam" id="PF08337"/>
    </source>
</evidence>
<proteinExistence type="predicted"/>
<dbReference type="InterPro" id="IPR031148">
    <property type="entry name" value="Plexin"/>
</dbReference>
<organism evidence="2 3">
    <name type="scientific">Stichopus japonicus</name>
    <name type="common">Sea cucumber</name>
    <dbReference type="NCBI Taxonomy" id="307972"/>
    <lineage>
        <taxon>Eukaryota</taxon>
        <taxon>Metazoa</taxon>
        <taxon>Echinodermata</taxon>
        <taxon>Eleutherozoa</taxon>
        <taxon>Echinozoa</taxon>
        <taxon>Holothuroidea</taxon>
        <taxon>Aspidochirotacea</taxon>
        <taxon>Aspidochirotida</taxon>
        <taxon>Stichopodidae</taxon>
        <taxon>Apostichopus</taxon>
    </lineage>
</organism>
<protein>
    <submittedName>
        <fullName evidence="2">Putative plexin-A4</fullName>
    </submittedName>
</protein>
<evidence type="ECO:0000313" key="3">
    <source>
        <dbReference type="Proteomes" id="UP000230750"/>
    </source>
</evidence>
<accession>A0A2G8LCG0</accession>